<feature type="compositionally biased region" description="Basic and acidic residues" evidence="1">
    <location>
        <begin position="57"/>
        <end position="68"/>
    </location>
</feature>
<organism evidence="2 3">
    <name type="scientific">Elysia marginata</name>
    <dbReference type="NCBI Taxonomy" id="1093978"/>
    <lineage>
        <taxon>Eukaryota</taxon>
        <taxon>Metazoa</taxon>
        <taxon>Spiralia</taxon>
        <taxon>Lophotrochozoa</taxon>
        <taxon>Mollusca</taxon>
        <taxon>Gastropoda</taxon>
        <taxon>Heterobranchia</taxon>
        <taxon>Euthyneura</taxon>
        <taxon>Panpulmonata</taxon>
        <taxon>Sacoglossa</taxon>
        <taxon>Placobranchoidea</taxon>
        <taxon>Plakobranchidae</taxon>
        <taxon>Elysia</taxon>
    </lineage>
</organism>
<proteinExistence type="predicted"/>
<dbReference type="AlphaFoldDB" id="A0AAV4J682"/>
<feature type="region of interest" description="Disordered" evidence="1">
    <location>
        <begin position="47"/>
        <end position="68"/>
    </location>
</feature>
<protein>
    <submittedName>
        <fullName evidence="2">Uncharacterized protein</fullName>
    </submittedName>
</protein>
<gene>
    <name evidence="2" type="ORF">ElyMa_003261000</name>
</gene>
<evidence type="ECO:0000313" key="2">
    <source>
        <dbReference type="EMBL" id="GFS18318.1"/>
    </source>
</evidence>
<reference evidence="2 3" key="1">
    <citation type="journal article" date="2021" name="Elife">
        <title>Chloroplast acquisition without the gene transfer in kleptoplastic sea slugs, Plakobranchus ocellatus.</title>
        <authorList>
            <person name="Maeda T."/>
            <person name="Takahashi S."/>
            <person name="Yoshida T."/>
            <person name="Shimamura S."/>
            <person name="Takaki Y."/>
            <person name="Nagai Y."/>
            <person name="Toyoda A."/>
            <person name="Suzuki Y."/>
            <person name="Arimoto A."/>
            <person name="Ishii H."/>
            <person name="Satoh N."/>
            <person name="Nishiyama T."/>
            <person name="Hasebe M."/>
            <person name="Maruyama T."/>
            <person name="Minagawa J."/>
            <person name="Obokata J."/>
            <person name="Shigenobu S."/>
        </authorList>
    </citation>
    <scope>NUCLEOTIDE SEQUENCE [LARGE SCALE GENOMIC DNA]</scope>
</reference>
<sequence>MRCNHFLRRYTASEDGTSGNEHVHFRNYRKPVLIVQQWIPLCYCGGGEGGNEGEDEKEVHRKTSEEKRDDMYGGIDQEYALTDGKFGTYGLIVTLALENDKVK</sequence>
<dbReference type="Proteomes" id="UP000762676">
    <property type="component" value="Unassembled WGS sequence"/>
</dbReference>
<comment type="caution">
    <text evidence="2">The sequence shown here is derived from an EMBL/GenBank/DDBJ whole genome shotgun (WGS) entry which is preliminary data.</text>
</comment>
<evidence type="ECO:0000313" key="3">
    <source>
        <dbReference type="Proteomes" id="UP000762676"/>
    </source>
</evidence>
<accession>A0AAV4J682</accession>
<keyword evidence="3" id="KW-1185">Reference proteome</keyword>
<name>A0AAV4J682_9GAST</name>
<evidence type="ECO:0000256" key="1">
    <source>
        <dbReference type="SAM" id="MobiDB-lite"/>
    </source>
</evidence>
<dbReference type="EMBL" id="BMAT01006697">
    <property type="protein sequence ID" value="GFS18318.1"/>
    <property type="molecule type" value="Genomic_DNA"/>
</dbReference>